<dbReference type="InterPro" id="IPR036236">
    <property type="entry name" value="Znf_C2H2_sf"/>
</dbReference>
<dbReference type="InterPro" id="IPR059034">
    <property type="entry name" value="SH3_AEBP2_C"/>
</dbReference>
<dbReference type="GO" id="GO:0008270">
    <property type="term" value="F:zinc ion binding"/>
    <property type="evidence" value="ECO:0007669"/>
    <property type="project" value="UniProtKB-KW"/>
</dbReference>
<dbReference type="Pfam" id="PF26014">
    <property type="entry name" value="SH3_AEBP2_C"/>
    <property type="match status" value="1"/>
</dbReference>
<feature type="domain" description="C2H2-type" evidence="13">
    <location>
        <begin position="46"/>
        <end position="70"/>
    </location>
</feature>
<dbReference type="SUPFAM" id="SSF57667">
    <property type="entry name" value="beta-beta-alpha zinc fingers"/>
    <property type="match status" value="1"/>
</dbReference>
<dbReference type="InterPro" id="IPR052130">
    <property type="entry name" value="AEBP2/jing_C2H2-ZnF"/>
</dbReference>
<dbReference type="PROSITE" id="PS00028">
    <property type="entry name" value="ZINC_FINGER_C2H2_1"/>
    <property type="match status" value="1"/>
</dbReference>
<evidence type="ECO:0000256" key="10">
    <source>
        <dbReference type="ARBA" id="ARBA00023242"/>
    </source>
</evidence>
<protein>
    <submittedName>
        <fullName evidence="14">Zinc finger protein</fullName>
    </submittedName>
</protein>
<feature type="non-terminal residue" evidence="14">
    <location>
        <position position="201"/>
    </location>
</feature>
<keyword evidence="10" id="KW-0539">Nucleus</keyword>
<evidence type="ECO:0000256" key="12">
    <source>
        <dbReference type="PROSITE-ProRule" id="PRU00042"/>
    </source>
</evidence>
<sequence length="201" mass="22493">MQTQHVNTQTGPFTCQWSGCKVHGRESCSRRWLERHVLSHGGSKQFKCIVDGCGQRFGSQLALQKHVNGHFTTVETKEPATRRSDPPVPKKLRSTGKKLRYRRQPFSARRFDFFDGGIMEGLQHRLAHTNAITDGPSGAVTFTGNILAHRRTLTGISECLIQWNPTNIIPDEWIATPSDTSTRPTKTVKIQTLSASELIAL</sequence>
<keyword evidence="4" id="KW-0677">Repeat</keyword>
<dbReference type="InterPro" id="IPR013087">
    <property type="entry name" value="Znf_C2H2_type"/>
</dbReference>
<dbReference type="AlphaFoldDB" id="A0A9Q0N9C4"/>
<keyword evidence="5 12" id="KW-0863">Zinc-finger</keyword>
<evidence type="ECO:0000256" key="5">
    <source>
        <dbReference type="ARBA" id="ARBA00022771"/>
    </source>
</evidence>
<dbReference type="PANTHER" id="PTHR46541:SF1">
    <property type="entry name" value="ZINC FINGER PROTEIN AEBP2"/>
    <property type="match status" value="1"/>
</dbReference>
<evidence type="ECO:0000313" key="15">
    <source>
        <dbReference type="Proteomes" id="UP001151699"/>
    </source>
</evidence>
<dbReference type="PROSITE" id="PS50157">
    <property type="entry name" value="ZINC_FINGER_C2H2_2"/>
    <property type="match status" value="1"/>
</dbReference>
<accession>A0A9Q0N9C4</accession>
<evidence type="ECO:0000256" key="2">
    <source>
        <dbReference type="ARBA" id="ARBA00022491"/>
    </source>
</evidence>
<comment type="caution">
    <text evidence="14">The sequence shown here is derived from an EMBL/GenBank/DDBJ whole genome shotgun (WGS) entry which is preliminary data.</text>
</comment>
<keyword evidence="2" id="KW-0678">Repressor</keyword>
<dbReference type="GO" id="GO:0035098">
    <property type="term" value="C:ESC/E(Z) complex"/>
    <property type="evidence" value="ECO:0007669"/>
    <property type="project" value="TreeGrafter"/>
</dbReference>
<dbReference type="Proteomes" id="UP001151699">
    <property type="component" value="Chromosome A"/>
</dbReference>
<dbReference type="GO" id="GO:0006325">
    <property type="term" value="P:chromatin organization"/>
    <property type="evidence" value="ECO:0007669"/>
    <property type="project" value="UniProtKB-KW"/>
</dbReference>
<evidence type="ECO:0000256" key="9">
    <source>
        <dbReference type="ARBA" id="ARBA00023163"/>
    </source>
</evidence>
<keyword evidence="7" id="KW-0156">Chromatin regulator</keyword>
<organism evidence="14 15">
    <name type="scientific">Pseudolycoriella hygida</name>
    <dbReference type="NCBI Taxonomy" id="35572"/>
    <lineage>
        <taxon>Eukaryota</taxon>
        <taxon>Metazoa</taxon>
        <taxon>Ecdysozoa</taxon>
        <taxon>Arthropoda</taxon>
        <taxon>Hexapoda</taxon>
        <taxon>Insecta</taxon>
        <taxon>Pterygota</taxon>
        <taxon>Neoptera</taxon>
        <taxon>Endopterygota</taxon>
        <taxon>Diptera</taxon>
        <taxon>Nematocera</taxon>
        <taxon>Sciaroidea</taxon>
        <taxon>Sciaridae</taxon>
        <taxon>Pseudolycoriella</taxon>
    </lineage>
</organism>
<gene>
    <name evidence="14" type="primary">jing</name>
    <name evidence="14" type="ORF">Bhyg_00971</name>
</gene>
<proteinExistence type="inferred from homology"/>
<comment type="subcellular location">
    <subcellularLocation>
        <location evidence="1">Nucleus</location>
    </subcellularLocation>
</comment>
<evidence type="ECO:0000256" key="7">
    <source>
        <dbReference type="ARBA" id="ARBA00022853"/>
    </source>
</evidence>
<dbReference type="Gene3D" id="3.30.160.60">
    <property type="entry name" value="Classic Zinc Finger"/>
    <property type="match status" value="2"/>
</dbReference>
<evidence type="ECO:0000313" key="14">
    <source>
        <dbReference type="EMBL" id="KAJ6645762.1"/>
    </source>
</evidence>
<comment type="similarity">
    <text evidence="11">Belongs to the AEBP2/jing C2H2-type zinc-finger family.</text>
</comment>
<dbReference type="OrthoDB" id="9984614at2759"/>
<evidence type="ECO:0000256" key="4">
    <source>
        <dbReference type="ARBA" id="ARBA00022737"/>
    </source>
</evidence>
<dbReference type="SMART" id="SM00355">
    <property type="entry name" value="ZnF_C2H2"/>
    <property type="match status" value="2"/>
</dbReference>
<dbReference type="EMBL" id="WJQU01000001">
    <property type="protein sequence ID" value="KAJ6645762.1"/>
    <property type="molecule type" value="Genomic_DNA"/>
</dbReference>
<evidence type="ECO:0000256" key="8">
    <source>
        <dbReference type="ARBA" id="ARBA00023015"/>
    </source>
</evidence>
<name>A0A9Q0N9C4_9DIPT</name>
<keyword evidence="15" id="KW-1185">Reference proteome</keyword>
<evidence type="ECO:0000259" key="13">
    <source>
        <dbReference type="PROSITE" id="PS50157"/>
    </source>
</evidence>
<keyword evidence="6" id="KW-0862">Zinc</keyword>
<evidence type="ECO:0000256" key="6">
    <source>
        <dbReference type="ARBA" id="ARBA00022833"/>
    </source>
</evidence>
<evidence type="ECO:0000256" key="1">
    <source>
        <dbReference type="ARBA" id="ARBA00004123"/>
    </source>
</evidence>
<dbReference type="GO" id="GO:0006357">
    <property type="term" value="P:regulation of transcription by RNA polymerase II"/>
    <property type="evidence" value="ECO:0007669"/>
    <property type="project" value="TreeGrafter"/>
</dbReference>
<evidence type="ECO:0000256" key="11">
    <source>
        <dbReference type="ARBA" id="ARBA00037930"/>
    </source>
</evidence>
<keyword evidence="8" id="KW-0805">Transcription regulation</keyword>
<keyword evidence="3" id="KW-0479">Metal-binding</keyword>
<evidence type="ECO:0000256" key="3">
    <source>
        <dbReference type="ARBA" id="ARBA00022723"/>
    </source>
</evidence>
<dbReference type="PANTHER" id="PTHR46541">
    <property type="entry name" value="ZINC FINGER PROTEIN AEBP2"/>
    <property type="match status" value="1"/>
</dbReference>
<reference evidence="14" key="1">
    <citation type="submission" date="2022-07" db="EMBL/GenBank/DDBJ databases">
        <authorList>
            <person name="Trinca V."/>
            <person name="Uliana J.V.C."/>
            <person name="Torres T.T."/>
            <person name="Ward R.J."/>
            <person name="Monesi N."/>
        </authorList>
    </citation>
    <scope>NUCLEOTIDE SEQUENCE</scope>
    <source>
        <strain evidence="14">HSMRA1968</strain>
        <tissue evidence="14">Whole embryos</tissue>
    </source>
</reference>
<keyword evidence="9" id="KW-0804">Transcription</keyword>